<name>A0ABN3Z6G5_THEM3</name>
<dbReference type="Proteomes" id="UP000002064">
    <property type="component" value="Chromosome"/>
</dbReference>
<dbReference type="EMBL" id="CP002032">
    <property type="protein sequence ID" value="ADH61896.1"/>
    <property type="molecule type" value="Genomic_DNA"/>
</dbReference>
<evidence type="ECO:0000313" key="1">
    <source>
        <dbReference type="EMBL" id="ADH61896.1"/>
    </source>
</evidence>
<organism evidence="1 2">
    <name type="scientific">Thermoanaerobacter mathranii subsp. mathranii (strain DSM 11426 / CCUG 53645 / CIP 108742 / A3)</name>
    <dbReference type="NCBI Taxonomy" id="583358"/>
    <lineage>
        <taxon>Bacteria</taxon>
        <taxon>Bacillati</taxon>
        <taxon>Bacillota</taxon>
        <taxon>Clostridia</taxon>
        <taxon>Thermoanaerobacterales</taxon>
        <taxon>Thermoanaerobacteraceae</taxon>
        <taxon>Thermoanaerobacter</taxon>
    </lineage>
</organism>
<protein>
    <recommendedName>
        <fullName evidence="3">Pyruvate kinase</fullName>
    </recommendedName>
</protein>
<keyword evidence="2" id="KW-1185">Reference proteome</keyword>
<reference evidence="1 2" key="1">
    <citation type="submission" date="2010-05" db="EMBL/GenBank/DDBJ databases">
        <title>Complete sequence of Thermoanaerobacter mathranii subsp. mathranii mathranii str. A3.</title>
        <authorList>
            <consortium name="US DOE Joint Genome Institute"/>
            <person name="Lucas S."/>
            <person name="Copeland A."/>
            <person name="Lapidus A."/>
            <person name="Cheng J.-F."/>
            <person name="Bruce D."/>
            <person name="Goodwin L."/>
            <person name="Pitluck S."/>
            <person name="Held B."/>
            <person name="Detter J.C."/>
            <person name="Han C."/>
            <person name="Tapia R."/>
            <person name="Land M."/>
            <person name="Hauser L."/>
            <person name="Kyrpides N."/>
            <person name="Mikhailova N."/>
            <person name="Zhou J."/>
            <person name="Hemme C."/>
            <person name="Woyke T."/>
        </authorList>
    </citation>
    <scope>NUCLEOTIDE SEQUENCE [LARGE SCALE GENOMIC DNA]</scope>
    <source>
        <strain evidence="1 2">A3</strain>
    </source>
</reference>
<evidence type="ECO:0000313" key="2">
    <source>
        <dbReference type="Proteomes" id="UP000002064"/>
    </source>
</evidence>
<proteinExistence type="predicted"/>
<dbReference type="Gene3D" id="6.20.120.50">
    <property type="match status" value="1"/>
</dbReference>
<accession>A0ABN3Z6G5</accession>
<evidence type="ECO:0008006" key="3">
    <source>
        <dbReference type="Google" id="ProtNLM"/>
    </source>
</evidence>
<gene>
    <name evidence="1" type="ordered locus">Tmath_2230</name>
</gene>
<dbReference type="Pfam" id="PF11213">
    <property type="entry name" value="DUF3006"/>
    <property type="match status" value="1"/>
</dbReference>
<sequence>MIMSKKNEICIIDRFEGDWAVIEWKHKTFNLPRELLPKNVKEGDVVIFSVDVDKGETEKRKRAVEDLAKDLFKDE</sequence>
<dbReference type="InterPro" id="IPR021377">
    <property type="entry name" value="DUF3006"/>
</dbReference>